<reference evidence="2" key="1">
    <citation type="journal article" date="2018" name="Nat. Microbiol.">
        <title>Leveraging single-cell genomics to expand the fungal tree of life.</title>
        <authorList>
            <person name="Ahrendt S.R."/>
            <person name="Quandt C.A."/>
            <person name="Ciobanu D."/>
            <person name="Clum A."/>
            <person name="Salamov A."/>
            <person name="Andreopoulos B."/>
            <person name="Cheng J.F."/>
            <person name="Woyke T."/>
            <person name="Pelin A."/>
            <person name="Henrissat B."/>
            <person name="Reynolds N.K."/>
            <person name="Benny G.L."/>
            <person name="Smith M.E."/>
            <person name="James T.Y."/>
            <person name="Grigoriev I.V."/>
        </authorList>
    </citation>
    <scope>NUCLEOTIDE SEQUENCE [LARGE SCALE GENOMIC DNA]</scope>
    <source>
        <strain evidence="2">RSA 468</strain>
    </source>
</reference>
<name>A0A4Q0A2D5_9FUNG</name>
<organism evidence="1 2">
    <name type="scientific">Dimargaris cristalligena</name>
    <dbReference type="NCBI Taxonomy" id="215637"/>
    <lineage>
        <taxon>Eukaryota</taxon>
        <taxon>Fungi</taxon>
        <taxon>Fungi incertae sedis</taxon>
        <taxon>Zoopagomycota</taxon>
        <taxon>Kickxellomycotina</taxon>
        <taxon>Dimargaritomycetes</taxon>
        <taxon>Dimargaritales</taxon>
        <taxon>Dimargaritaceae</taxon>
        <taxon>Dimargaris</taxon>
    </lineage>
</organism>
<protein>
    <submittedName>
        <fullName evidence="1">Uncharacterized protein</fullName>
    </submittedName>
</protein>
<accession>A0A4Q0A2D5</accession>
<proteinExistence type="predicted"/>
<dbReference type="Proteomes" id="UP000268162">
    <property type="component" value="Unassembled WGS sequence"/>
</dbReference>
<dbReference type="EMBL" id="ML002253">
    <property type="protein sequence ID" value="RKP39671.1"/>
    <property type="molecule type" value="Genomic_DNA"/>
</dbReference>
<keyword evidence="2" id="KW-1185">Reference proteome</keyword>
<sequence>MPSEIIQEIIDSALIGNRGELLRVSRGIGEHVKLHPYETTLSALGALLGEWSNLKSQPGVEQQPKELAILWHTFFRHQLSGRLYHEAYHSCYRTRQLFDGSAEPGGMDMPLASIQSYYQYLKKHKAEPMFQPGAWRLVNPNQLPSKALVNQVPLLALTDALPSGHHVLGSLRALLDPQLIQTVRRGWDPSELEHMRELLKLDPQTEWSESKLIRIFSDSIDSTTALVMARLATTDRLDCLEEFMTGLWTWLEQDPLTRSNASHIYRPFNCLAIILAALARNISTLGRLTDRFTGPYSDSQYAELLAGQRTMVKVIADFLEAIWNCGPLTTDGALDDRNVGEEPITAEFMHGYLPFMTHLHLTDDNQMIIVVPASDTTSQDTAK</sequence>
<dbReference type="AlphaFoldDB" id="A0A4Q0A2D5"/>
<evidence type="ECO:0000313" key="1">
    <source>
        <dbReference type="EMBL" id="RKP39671.1"/>
    </source>
</evidence>
<evidence type="ECO:0000313" key="2">
    <source>
        <dbReference type="Proteomes" id="UP000268162"/>
    </source>
</evidence>
<gene>
    <name evidence="1" type="ORF">BJ085DRAFT_37253</name>
</gene>